<dbReference type="GeneID" id="78007141"/>
<keyword evidence="2" id="KW-0812">Transmembrane</keyword>
<name>A0A845FAP2_9BACI</name>
<feature type="transmembrane region" description="Helical" evidence="2">
    <location>
        <begin position="33"/>
        <end position="51"/>
    </location>
</feature>
<comment type="caution">
    <text evidence="3">The sequence shown here is derived from an EMBL/GenBank/DDBJ whole genome shotgun (WGS) entry which is preliminary data.</text>
</comment>
<gene>
    <name evidence="3" type="ORF">GLW00_09055</name>
</gene>
<feature type="transmembrane region" description="Helical" evidence="2">
    <location>
        <begin position="7"/>
        <end position="27"/>
    </location>
</feature>
<evidence type="ECO:0000256" key="1">
    <source>
        <dbReference type="SAM" id="MobiDB-lite"/>
    </source>
</evidence>
<accession>A0A845FAP2</accession>
<dbReference type="OrthoDB" id="2476549at2"/>
<keyword evidence="2" id="KW-1133">Transmembrane helix</keyword>
<evidence type="ECO:0000256" key="2">
    <source>
        <dbReference type="SAM" id="Phobius"/>
    </source>
</evidence>
<proteinExistence type="predicted"/>
<dbReference type="EMBL" id="WMFA01000002">
    <property type="protein sequence ID" value="MYL71000.1"/>
    <property type="molecule type" value="Genomic_DNA"/>
</dbReference>
<feature type="compositionally biased region" description="Polar residues" evidence="1">
    <location>
        <begin position="69"/>
        <end position="78"/>
    </location>
</feature>
<evidence type="ECO:0000313" key="3">
    <source>
        <dbReference type="EMBL" id="MYL71000.1"/>
    </source>
</evidence>
<evidence type="ECO:0000313" key="4">
    <source>
        <dbReference type="Proteomes" id="UP000450457"/>
    </source>
</evidence>
<dbReference type="AlphaFoldDB" id="A0A845FAP2"/>
<organism evidence="3 4">
    <name type="scientific">Halobacillus litoralis</name>
    <dbReference type="NCBI Taxonomy" id="45668"/>
    <lineage>
        <taxon>Bacteria</taxon>
        <taxon>Bacillati</taxon>
        <taxon>Bacillota</taxon>
        <taxon>Bacilli</taxon>
        <taxon>Bacillales</taxon>
        <taxon>Bacillaceae</taxon>
        <taxon>Halobacillus</taxon>
    </lineage>
</organism>
<reference evidence="3 4" key="1">
    <citation type="submission" date="2019-11" db="EMBL/GenBank/DDBJ databases">
        <title>Genome sequences of 17 halophilic strains isolated from different environments.</title>
        <authorList>
            <person name="Furrow R.E."/>
        </authorList>
    </citation>
    <scope>NUCLEOTIDE SEQUENCE [LARGE SCALE GENOMIC DNA]</scope>
    <source>
        <strain evidence="3 4">SL-4</strain>
    </source>
</reference>
<dbReference type="Proteomes" id="UP000450457">
    <property type="component" value="Unassembled WGS sequence"/>
</dbReference>
<feature type="region of interest" description="Disordered" evidence="1">
    <location>
        <begin position="64"/>
        <end position="84"/>
    </location>
</feature>
<sequence length="96" mass="10875">MMMGTLLWNLWTAVFGFLFVFSISTQVTNFDTAIYRGTIAFLSFFVLSYVFRAFWSFVTAPADNEGTHESAQTASSSDMDVEETSKMVRELLNEDS</sequence>
<keyword evidence="2" id="KW-0472">Membrane</keyword>
<protein>
    <submittedName>
        <fullName evidence="3">Uncharacterized protein</fullName>
    </submittedName>
</protein>
<dbReference type="RefSeq" id="WP_160913241.1">
    <property type="nucleotide sequence ID" value="NZ_WMFA01000002.1"/>
</dbReference>